<dbReference type="InterPro" id="IPR024265">
    <property type="entry name" value="DUF3788"/>
</dbReference>
<dbReference type="EMBL" id="DPVV01000041">
    <property type="protein sequence ID" value="HCL01012.1"/>
    <property type="molecule type" value="Genomic_DNA"/>
</dbReference>
<dbReference type="Proteomes" id="UP000262969">
    <property type="component" value="Unassembled WGS sequence"/>
</dbReference>
<gene>
    <name evidence="1" type="ORF">DHW61_01070</name>
</gene>
<reference evidence="1 2" key="1">
    <citation type="journal article" date="2018" name="Nat. Biotechnol.">
        <title>A standardized bacterial taxonomy based on genome phylogeny substantially revises the tree of life.</title>
        <authorList>
            <person name="Parks D.H."/>
            <person name="Chuvochina M."/>
            <person name="Waite D.W."/>
            <person name="Rinke C."/>
            <person name="Skarshewski A."/>
            <person name="Chaumeil P.A."/>
            <person name="Hugenholtz P."/>
        </authorList>
    </citation>
    <scope>NUCLEOTIDE SEQUENCE [LARGE SCALE GENOMIC DNA]</scope>
    <source>
        <strain evidence="1">UBA11728</strain>
    </source>
</reference>
<evidence type="ECO:0000313" key="2">
    <source>
        <dbReference type="Proteomes" id="UP000262969"/>
    </source>
</evidence>
<name>A0A3D2X1M3_9FIRM</name>
<comment type="caution">
    <text evidence="1">The sequence shown here is derived from an EMBL/GenBank/DDBJ whole genome shotgun (WGS) entry which is preliminary data.</text>
</comment>
<dbReference type="AlphaFoldDB" id="A0A3D2X1M3"/>
<accession>A0A3D2X1M3</accession>
<protein>
    <recommendedName>
        <fullName evidence="3">DUF3788 domain-containing protein</fullName>
    </recommendedName>
</protein>
<proteinExistence type="predicted"/>
<evidence type="ECO:0008006" key="3">
    <source>
        <dbReference type="Google" id="ProtNLM"/>
    </source>
</evidence>
<sequence length="137" mass="16307">MYERLLNKNEMPTIEEFLAYIGKGKELFDSIDAFLIYEINSVKMIKFDAHSRCWKMSYHIKRKYICDIITEKDAFTIVTRLSGESIRNVYDGLLPYAKECIDNSPYRHKGWIEYRVLSALHLEDIKMMLQIRANDNR</sequence>
<dbReference type="Pfam" id="PF12663">
    <property type="entry name" value="DUF3788"/>
    <property type="match status" value="1"/>
</dbReference>
<organism evidence="1 2">
    <name type="scientific">Lachnoclostridium phytofermentans</name>
    <dbReference type="NCBI Taxonomy" id="66219"/>
    <lineage>
        <taxon>Bacteria</taxon>
        <taxon>Bacillati</taxon>
        <taxon>Bacillota</taxon>
        <taxon>Clostridia</taxon>
        <taxon>Lachnospirales</taxon>
        <taxon>Lachnospiraceae</taxon>
    </lineage>
</organism>
<evidence type="ECO:0000313" key="1">
    <source>
        <dbReference type="EMBL" id="HCL01012.1"/>
    </source>
</evidence>